<dbReference type="PROSITE" id="PS50005">
    <property type="entry name" value="TPR"/>
    <property type="match status" value="5"/>
</dbReference>
<feature type="domain" description="PNPLA" evidence="4">
    <location>
        <begin position="1"/>
        <end position="149"/>
    </location>
</feature>
<dbReference type="GO" id="GO:0046486">
    <property type="term" value="P:glycerolipid metabolic process"/>
    <property type="evidence" value="ECO:0007669"/>
    <property type="project" value="UniProtKB-ARBA"/>
</dbReference>
<comment type="caution">
    <text evidence="3">Lacks conserved residue(s) required for the propagation of feature annotation.</text>
</comment>
<dbReference type="AlphaFoldDB" id="A0A6A5U8G5"/>
<feature type="repeat" description="TPR" evidence="2">
    <location>
        <begin position="722"/>
        <end position="755"/>
    </location>
</feature>
<dbReference type="SUPFAM" id="SSF52540">
    <property type="entry name" value="P-loop containing nucleoside triphosphate hydrolases"/>
    <property type="match status" value="1"/>
</dbReference>
<keyword evidence="6" id="KW-1185">Reference proteome</keyword>
<dbReference type="SUPFAM" id="SSF52151">
    <property type="entry name" value="FabD/lysophospholipase-like"/>
    <property type="match status" value="1"/>
</dbReference>
<feature type="short sequence motif" description="DGA/G" evidence="3">
    <location>
        <begin position="136"/>
        <end position="138"/>
    </location>
</feature>
<dbReference type="SUPFAM" id="SSF48452">
    <property type="entry name" value="TPR-like"/>
    <property type="match status" value="1"/>
</dbReference>
<dbReference type="Gene3D" id="3.40.50.300">
    <property type="entry name" value="P-loop containing nucleotide triphosphate hydrolases"/>
    <property type="match status" value="1"/>
</dbReference>
<dbReference type="Gene3D" id="3.40.1090.10">
    <property type="entry name" value="Cytosolic phospholipase A2 catalytic domain"/>
    <property type="match status" value="1"/>
</dbReference>
<dbReference type="EMBL" id="ML976982">
    <property type="protein sequence ID" value="KAF1960998.1"/>
    <property type="molecule type" value="Genomic_DNA"/>
</dbReference>
<evidence type="ECO:0000256" key="2">
    <source>
        <dbReference type="PROSITE-ProRule" id="PRU00339"/>
    </source>
</evidence>
<reference evidence="5" key="1">
    <citation type="journal article" date="2020" name="Stud. Mycol.">
        <title>101 Dothideomycetes genomes: a test case for predicting lifestyles and emergence of pathogens.</title>
        <authorList>
            <person name="Haridas S."/>
            <person name="Albert R."/>
            <person name="Binder M."/>
            <person name="Bloem J."/>
            <person name="Labutti K."/>
            <person name="Salamov A."/>
            <person name="Andreopoulos B."/>
            <person name="Baker S."/>
            <person name="Barry K."/>
            <person name="Bills G."/>
            <person name="Bluhm B."/>
            <person name="Cannon C."/>
            <person name="Castanera R."/>
            <person name="Culley D."/>
            <person name="Daum C."/>
            <person name="Ezra D."/>
            <person name="Gonzalez J."/>
            <person name="Henrissat B."/>
            <person name="Kuo A."/>
            <person name="Liang C."/>
            <person name="Lipzen A."/>
            <person name="Lutzoni F."/>
            <person name="Magnuson J."/>
            <person name="Mondo S."/>
            <person name="Nolan M."/>
            <person name="Ohm R."/>
            <person name="Pangilinan J."/>
            <person name="Park H.-J."/>
            <person name="Ramirez L."/>
            <person name="Alfaro M."/>
            <person name="Sun H."/>
            <person name="Tritt A."/>
            <person name="Yoshinaga Y."/>
            <person name="Zwiers L.-H."/>
            <person name="Turgeon B."/>
            <person name="Goodwin S."/>
            <person name="Spatafora J."/>
            <person name="Crous P."/>
            <person name="Grigoriev I."/>
        </authorList>
    </citation>
    <scope>NUCLEOTIDE SEQUENCE</scope>
    <source>
        <strain evidence="5">CBS 675.92</strain>
    </source>
</reference>
<sequence length="1071" mass="119561">MLGRLKMSVAECITAYLSLSDRVFRKTRHRVTVKGKVQGRFDSEELARAVKEVVKQQGLQEDALLKDAPEAGCKIFVCATSKETCETVCLTSYRTPRGNNDLLNSVTIWEACRATSAATSFFDPIAVGRFGEEFVDGATGANNPVREMWDQAQLVWGPEPLEGKVKCLVSIGTGVPSLKPFKDDVLHIGETLVAIATETEQTAERFRRERVLLDSTGRYYRFNVVRGLEDIGLEEAKMVKEMAAATRRYISSQEVHKQMQTCAGSIAGREYFGEYRTVFSLEGVPRARQFVDRPAEMAELERVLMPRPGQSQRQKTRVLHGLGGMGKTQLAVEFARRHHRRFSSVFWLDGRSEDVLKRSIASHASRIPPGQISEVSRTYAADSGTDVDAVVRDVMAWLARPDNTAWLLIFDNVDREYKAQGGDPDAYDVKRYLSGADHGSVLVTTRLARLEQLGDSQQLGKVSKGQGQAIFESWYKKKHDTAEGERLLVLLDGLPLAIAQAGAYLQESGVGLATYLRFYEQQWSELMESDHLADAPLQDYPDRSVWTTWAISYQAIRDKHKATANLLLLWSFLDNKDLWHGLFAAACQASGTALTMLSRWIGDIAGSELEFSRAMQLLRNYSLVEEVEETTSYATHPVVHQWAHHSQGKCFAIELSQLAVVIVGWTVPESSTRDYSTLQRRLLPHAQACSRQIVKREAGWRLGVDKGNDEDVDRDEQQDTILRAIHLLGLLYADQGKLGEAEQMYKRAMRGHEEALGPKHTSTLNTVGNLGSLYYSQGKLTKAEHMYERALQGTEEALGPNHTSTLSMVSNLGVLYYSQGKLAEAEQMCKRALRGKEEALGPSHTSTLDTVNNLGNLYADQGKLGEAEQMYRRALRGYEEALGPSHTSTLQTVNNLGILYKNQGKVGEAEQMYERALRGYEEALGPSHTSTLDTVSNLGNLYANQGKVGEAEQMYERALRGYEALGNDHVQRYMPALSTLENIGDLYITQGETAKAQVVYIRALSGLYSVLGQSSDRCIDLAAKIDALPSSRRGREEHQELLVVSEESMLQRNERKKGSRLSIRKLVRKVF</sequence>
<feature type="repeat" description="TPR" evidence="2">
    <location>
        <begin position="932"/>
        <end position="965"/>
    </location>
</feature>
<keyword evidence="1" id="KW-0443">Lipid metabolism</keyword>
<dbReference type="InterPro" id="IPR027417">
    <property type="entry name" value="P-loop_NTPase"/>
</dbReference>
<evidence type="ECO:0000256" key="3">
    <source>
        <dbReference type="PROSITE-ProRule" id="PRU01161"/>
    </source>
</evidence>
<dbReference type="InterPro" id="IPR053137">
    <property type="entry name" value="NLR-like"/>
</dbReference>
<dbReference type="PROSITE" id="PS51635">
    <property type="entry name" value="PNPLA"/>
    <property type="match status" value="1"/>
</dbReference>
<dbReference type="InterPro" id="IPR011990">
    <property type="entry name" value="TPR-like_helical_dom_sf"/>
</dbReference>
<dbReference type="InterPro" id="IPR019734">
    <property type="entry name" value="TPR_rpt"/>
</dbReference>
<dbReference type="PANTHER" id="PTHR46082:SF6">
    <property type="entry name" value="AAA+ ATPASE DOMAIN-CONTAINING PROTEIN-RELATED"/>
    <property type="match status" value="1"/>
</dbReference>
<dbReference type="InterPro" id="IPR016035">
    <property type="entry name" value="Acyl_Trfase/lysoPLipase"/>
</dbReference>
<proteinExistence type="predicted"/>
<organism evidence="5 6">
    <name type="scientific">Byssothecium circinans</name>
    <dbReference type="NCBI Taxonomy" id="147558"/>
    <lineage>
        <taxon>Eukaryota</taxon>
        <taxon>Fungi</taxon>
        <taxon>Dikarya</taxon>
        <taxon>Ascomycota</taxon>
        <taxon>Pezizomycotina</taxon>
        <taxon>Dothideomycetes</taxon>
        <taxon>Pleosporomycetidae</taxon>
        <taxon>Pleosporales</taxon>
        <taxon>Massarineae</taxon>
        <taxon>Massarinaceae</taxon>
        <taxon>Byssothecium</taxon>
    </lineage>
</organism>
<dbReference type="Pfam" id="PF13424">
    <property type="entry name" value="TPR_12"/>
    <property type="match status" value="3"/>
</dbReference>
<keyword evidence="2" id="KW-0802">TPR repeat</keyword>
<dbReference type="OrthoDB" id="1658288at2759"/>
<feature type="repeat" description="TPR" evidence="2">
    <location>
        <begin position="848"/>
        <end position="881"/>
    </location>
</feature>
<protein>
    <recommendedName>
        <fullName evidence="4">PNPLA domain-containing protein</fullName>
    </recommendedName>
</protein>
<dbReference type="Pfam" id="PF01734">
    <property type="entry name" value="Patatin"/>
    <property type="match status" value="1"/>
</dbReference>
<evidence type="ECO:0000313" key="5">
    <source>
        <dbReference type="EMBL" id="KAF1960998.1"/>
    </source>
</evidence>
<gene>
    <name evidence="5" type="ORF">CC80DRAFT_269456</name>
</gene>
<accession>A0A6A5U8G5</accession>
<feature type="repeat" description="TPR" evidence="2">
    <location>
        <begin position="890"/>
        <end position="923"/>
    </location>
</feature>
<name>A0A6A5U8G5_9PLEO</name>
<evidence type="ECO:0000259" key="4">
    <source>
        <dbReference type="PROSITE" id="PS51635"/>
    </source>
</evidence>
<dbReference type="SMART" id="SM00028">
    <property type="entry name" value="TPR"/>
    <property type="match status" value="6"/>
</dbReference>
<dbReference type="Proteomes" id="UP000800035">
    <property type="component" value="Unassembled WGS sequence"/>
</dbReference>
<dbReference type="InterPro" id="IPR002641">
    <property type="entry name" value="PNPLA_dom"/>
</dbReference>
<dbReference type="PANTHER" id="PTHR46082">
    <property type="entry name" value="ATP/GTP-BINDING PROTEIN-RELATED"/>
    <property type="match status" value="1"/>
</dbReference>
<evidence type="ECO:0000256" key="1">
    <source>
        <dbReference type="ARBA" id="ARBA00023098"/>
    </source>
</evidence>
<dbReference type="Gene3D" id="1.25.40.10">
    <property type="entry name" value="Tetratricopeptide repeat domain"/>
    <property type="match status" value="2"/>
</dbReference>
<feature type="repeat" description="TPR" evidence="2">
    <location>
        <begin position="764"/>
        <end position="797"/>
    </location>
</feature>
<evidence type="ECO:0000313" key="6">
    <source>
        <dbReference type="Proteomes" id="UP000800035"/>
    </source>
</evidence>